<organism evidence="3 4">
    <name type="scientific">Couchioplanes caeruleus subsp. caeruleus</name>
    <dbReference type="NCBI Taxonomy" id="56427"/>
    <lineage>
        <taxon>Bacteria</taxon>
        <taxon>Bacillati</taxon>
        <taxon>Actinomycetota</taxon>
        <taxon>Actinomycetes</taxon>
        <taxon>Micromonosporales</taxon>
        <taxon>Micromonosporaceae</taxon>
        <taxon>Couchioplanes</taxon>
    </lineage>
</organism>
<dbReference type="EMBL" id="MEIA01000002">
    <property type="protein sequence ID" value="OJF16229.1"/>
    <property type="molecule type" value="Genomic_DNA"/>
</dbReference>
<dbReference type="InterPro" id="IPR036291">
    <property type="entry name" value="NAD(P)-bd_dom_sf"/>
</dbReference>
<evidence type="ECO:0000313" key="4">
    <source>
        <dbReference type="Proteomes" id="UP000182486"/>
    </source>
</evidence>
<dbReference type="PANTHER" id="PTHR14239">
    <property type="entry name" value="DUDULIN-RELATED"/>
    <property type="match status" value="1"/>
</dbReference>
<name>A0A1K0FTU2_9ACTN</name>
<evidence type="ECO:0000259" key="2">
    <source>
        <dbReference type="Pfam" id="PF03807"/>
    </source>
</evidence>
<dbReference type="Pfam" id="PF03807">
    <property type="entry name" value="F420_oxidored"/>
    <property type="match status" value="1"/>
</dbReference>
<dbReference type="PANTHER" id="PTHR14239:SF10">
    <property type="entry name" value="REDUCTASE"/>
    <property type="match status" value="1"/>
</dbReference>
<dbReference type="Proteomes" id="UP000182486">
    <property type="component" value="Unassembled WGS sequence"/>
</dbReference>
<keyword evidence="1" id="KW-0560">Oxidoreductase</keyword>
<keyword evidence="4" id="KW-1185">Reference proteome</keyword>
<dbReference type="GO" id="GO:0016491">
    <property type="term" value="F:oxidoreductase activity"/>
    <property type="evidence" value="ECO:0007669"/>
    <property type="project" value="UniProtKB-KW"/>
</dbReference>
<dbReference type="InterPro" id="IPR051267">
    <property type="entry name" value="STEAP_metalloreductase"/>
</dbReference>
<comment type="caution">
    <text evidence="3">The sequence shown here is derived from an EMBL/GenBank/DDBJ whole genome shotgun (WGS) entry which is preliminary data.</text>
</comment>
<dbReference type="Gene3D" id="3.40.50.720">
    <property type="entry name" value="NAD(P)-binding Rossmann-like Domain"/>
    <property type="match status" value="1"/>
</dbReference>
<dbReference type="SUPFAM" id="SSF51735">
    <property type="entry name" value="NAD(P)-binding Rossmann-fold domains"/>
    <property type="match status" value="1"/>
</dbReference>
<sequence>MMGIIGAGRMGTALARVLAAAGVPTALCTARCDRPAADPPPDCTPATLDDVLWHTDPVLLALPFPVAVGLVSGPAGRCGDGRILIDATNPGFCRDRVVPPGLSGGELIASAATGWRTVKAFNTVPAEHLAATRIGGGTVTLPVAGPADAKPPVFDLAGRLGFEPVDVGGIESSREMEALAVLMARVSAAYDLHGRIGIRIAELDRSPVGRGADVAG</sequence>
<accession>A0A1K0FTU2</accession>
<proteinExistence type="predicted"/>
<dbReference type="AlphaFoldDB" id="A0A1K0FTU2"/>
<feature type="domain" description="Pyrroline-5-carboxylate reductase catalytic N-terminal" evidence="2">
    <location>
        <begin position="2"/>
        <end position="90"/>
    </location>
</feature>
<gene>
    <name evidence="3" type="ORF">BG844_00345</name>
</gene>
<protein>
    <submittedName>
        <fullName evidence="3">DynS6-like protein</fullName>
    </submittedName>
</protein>
<reference evidence="3 4" key="1">
    <citation type="submission" date="2016-09" db="EMBL/GenBank/DDBJ databases">
        <title>Couchioplanes caeruleus draft genome sequence.</title>
        <authorList>
            <person name="Sheehan J."/>
            <person name="Caffrey P."/>
        </authorList>
    </citation>
    <scope>NUCLEOTIDE SEQUENCE [LARGE SCALE GENOMIC DNA]</scope>
    <source>
        <strain evidence="3 4">DSM 43634</strain>
    </source>
</reference>
<dbReference type="InterPro" id="IPR028939">
    <property type="entry name" value="P5C_Rdtase_cat_N"/>
</dbReference>
<evidence type="ECO:0000256" key="1">
    <source>
        <dbReference type="ARBA" id="ARBA00023002"/>
    </source>
</evidence>
<evidence type="ECO:0000313" key="3">
    <source>
        <dbReference type="EMBL" id="OJF16229.1"/>
    </source>
</evidence>